<evidence type="ECO:0000313" key="2">
    <source>
        <dbReference type="Proteomes" id="UP000076969"/>
    </source>
</evidence>
<reference evidence="2" key="1">
    <citation type="journal article" date="2016" name="Syst. Appl. Microbiol.">
        <title>Thermococcus piezophilus sp. nov., a novel hyperthermophilic and piezophilic archaeon with a broad pressure range for growth, isolated from a deepest hydrothermal vent at the Mid-Cayman Rise.</title>
        <authorList>
            <person name="Dalmasso C."/>
            <person name="Oger P."/>
            <person name="Selva G."/>
            <person name="Courtine D."/>
            <person name="L'Haridon S."/>
            <person name="Garlaschelli A."/>
            <person name="Roussel E."/>
            <person name="Miyazaki J."/>
            <person name="Reveillaud J."/>
            <person name="Jebbar M."/>
            <person name="Takai K."/>
            <person name="Maignien L."/>
            <person name="Alain K."/>
        </authorList>
    </citation>
    <scope>NUCLEOTIDE SEQUENCE [LARGE SCALE GENOMIC DNA]</scope>
    <source>
        <strain evidence="2">CDGS</strain>
    </source>
</reference>
<dbReference type="InterPro" id="IPR029056">
    <property type="entry name" value="Ribokinase-like"/>
</dbReference>
<keyword evidence="1" id="KW-0418">Kinase</keyword>
<keyword evidence="1" id="KW-0808">Transferase</keyword>
<gene>
    <name evidence="1" type="ORF">A7C91_01645</name>
</gene>
<dbReference type="SUPFAM" id="SSF53613">
    <property type="entry name" value="Ribokinase-like"/>
    <property type="match status" value="1"/>
</dbReference>
<dbReference type="Gene3D" id="3.40.1190.20">
    <property type="match status" value="1"/>
</dbReference>
<dbReference type="RefSeq" id="WP_068664330.1">
    <property type="nucleotide sequence ID" value="NZ_CP015520.1"/>
</dbReference>
<organism evidence="1 2">
    <name type="scientific">Thermococcus piezophilus</name>
    <dbReference type="NCBI Taxonomy" id="1712654"/>
    <lineage>
        <taxon>Archaea</taxon>
        <taxon>Methanobacteriati</taxon>
        <taxon>Methanobacteriota</taxon>
        <taxon>Thermococci</taxon>
        <taxon>Thermococcales</taxon>
        <taxon>Thermococcaceae</taxon>
        <taxon>Thermococcus</taxon>
    </lineage>
</organism>
<dbReference type="GeneID" id="28494857"/>
<dbReference type="KEGG" id="tpie:A7C91_01645"/>
<accession>A0A172WF40</accession>
<keyword evidence="2" id="KW-1185">Reference proteome</keyword>
<protein>
    <submittedName>
        <fullName evidence="1">Carbohydrate kinase</fullName>
    </submittedName>
</protein>
<dbReference type="OrthoDB" id="26949at2157"/>
<dbReference type="EMBL" id="CP015520">
    <property type="protein sequence ID" value="ANF22033.1"/>
    <property type="molecule type" value="Genomic_DNA"/>
</dbReference>
<dbReference type="AlphaFoldDB" id="A0A172WF40"/>
<name>A0A172WF40_9EURY</name>
<dbReference type="Proteomes" id="UP000076969">
    <property type="component" value="Chromosome"/>
</dbReference>
<dbReference type="GO" id="GO:0016301">
    <property type="term" value="F:kinase activity"/>
    <property type="evidence" value="ECO:0007669"/>
    <property type="project" value="UniProtKB-KW"/>
</dbReference>
<dbReference type="STRING" id="1712654.A7C91_01645"/>
<proteinExistence type="predicted"/>
<evidence type="ECO:0000313" key="1">
    <source>
        <dbReference type="EMBL" id="ANF22033.1"/>
    </source>
</evidence>
<sequence length="281" mass="31376">MKCLLVGYLTADIIAKGSTNERRIGGGAYYSALALAKFCEVEILTSVGRDFPGEWLDGLRERGIKVKAIPSEKSTTYELRYSDGNTRTLRLLGRAEPITEVSPNRYDIVVLNPVANEIPPETVEAFKERTDFLVADVQGFIRAPQIGEVKLISIDASFLKGIKVLHADISEIPYLKSLQPKDVEVLLASNGPEPGRAYLRGKEYIYRPAKFDVEESTGAGDVFLASFSYFYKSCPFIQALKRANAFTGLFLERRSFDFSMEEVDELARRVKVEKSEGVSQH</sequence>